<dbReference type="AlphaFoldDB" id="A0A9P7BVX2"/>
<dbReference type="Proteomes" id="UP000716291">
    <property type="component" value="Unassembled WGS sequence"/>
</dbReference>
<proteinExistence type="predicted"/>
<evidence type="ECO:0000313" key="1">
    <source>
        <dbReference type="EMBL" id="KAG1313520.1"/>
    </source>
</evidence>
<comment type="caution">
    <text evidence="1">The sequence shown here is derived from an EMBL/GenBank/DDBJ whole genome shotgun (WGS) entry which is preliminary data.</text>
</comment>
<name>A0A9P7BVX2_RHIOR</name>
<evidence type="ECO:0000313" key="2">
    <source>
        <dbReference type="Proteomes" id="UP000716291"/>
    </source>
</evidence>
<protein>
    <submittedName>
        <fullName evidence="1">Uncharacterized protein</fullName>
    </submittedName>
</protein>
<dbReference type="EMBL" id="JAANQT010000187">
    <property type="protein sequence ID" value="KAG1313520.1"/>
    <property type="molecule type" value="Genomic_DNA"/>
</dbReference>
<accession>A0A9P7BVX2</accession>
<reference evidence="1" key="1">
    <citation type="journal article" date="2020" name="Microb. Genom.">
        <title>Genetic diversity of clinical and environmental Mucorales isolates obtained from an investigation of mucormycosis cases among solid organ transplant recipients.</title>
        <authorList>
            <person name="Nguyen M.H."/>
            <person name="Kaul D."/>
            <person name="Muto C."/>
            <person name="Cheng S.J."/>
            <person name="Richter R.A."/>
            <person name="Bruno V.M."/>
            <person name="Liu G."/>
            <person name="Beyhan S."/>
            <person name="Sundermann A.J."/>
            <person name="Mounaud S."/>
            <person name="Pasculle A.W."/>
            <person name="Nierman W.C."/>
            <person name="Driscoll E."/>
            <person name="Cumbie R."/>
            <person name="Clancy C.J."/>
            <person name="Dupont C.L."/>
        </authorList>
    </citation>
    <scope>NUCLEOTIDE SEQUENCE</scope>
    <source>
        <strain evidence="1">GL11</strain>
    </source>
</reference>
<gene>
    <name evidence="1" type="ORF">G6F64_002188</name>
</gene>
<sequence length="128" mass="14579">MSPIIRSILPELSPIVKASWALFIKELLLYFEKPEEENHGLVDSLRRCIQQQDIEIDNKVKLNDPINIDNKQANTTSEIDNPMEVDIHYLQQCIKSDTTASNTITTTVYDKLTAYLAMNLATNPAKMK</sequence>
<keyword evidence="2" id="KW-1185">Reference proteome</keyword>
<organism evidence="1 2">
    <name type="scientific">Rhizopus oryzae</name>
    <name type="common">Mucormycosis agent</name>
    <name type="synonym">Rhizopus arrhizus var. delemar</name>
    <dbReference type="NCBI Taxonomy" id="64495"/>
    <lineage>
        <taxon>Eukaryota</taxon>
        <taxon>Fungi</taxon>
        <taxon>Fungi incertae sedis</taxon>
        <taxon>Mucoromycota</taxon>
        <taxon>Mucoromycotina</taxon>
        <taxon>Mucoromycetes</taxon>
        <taxon>Mucorales</taxon>
        <taxon>Mucorineae</taxon>
        <taxon>Rhizopodaceae</taxon>
        <taxon>Rhizopus</taxon>
    </lineage>
</organism>